<dbReference type="EMBL" id="CP073100">
    <property type="protein sequence ID" value="QUE51046.1"/>
    <property type="molecule type" value="Genomic_DNA"/>
</dbReference>
<name>A0A975IZ33_9BACT</name>
<evidence type="ECO:0000256" key="1">
    <source>
        <dbReference type="SAM" id="MobiDB-lite"/>
    </source>
</evidence>
<evidence type="ECO:0000313" key="2">
    <source>
        <dbReference type="EMBL" id="QUE51046.1"/>
    </source>
</evidence>
<evidence type="ECO:0000313" key="3">
    <source>
        <dbReference type="Proteomes" id="UP000676169"/>
    </source>
</evidence>
<feature type="region of interest" description="Disordered" evidence="1">
    <location>
        <begin position="128"/>
        <end position="151"/>
    </location>
</feature>
<reference evidence="2" key="1">
    <citation type="submission" date="2021-04" db="EMBL/GenBank/DDBJ databases">
        <title>Luteolibacter sp. 32A isolated from the skin of an Anderson's salamander (Ambystoma andersonii).</title>
        <authorList>
            <person name="Spergser J."/>
            <person name="Busse H.-J."/>
        </authorList>
    </citation>
    <scope>NUCLEOTIDE SEQUENCE</scope>
    <source>
        <strain evidence="2">32A</strain>
    </source>
</reference>
<keyword evidence="3" id="KW-1185">Reference proteome</keyword>
<dbReference type="RefSeq" id="WP_211631185.1">
    <property type="nucleotide sequence ID" value="NZ_CP073100.1"/>
</dbReference>
<gene>
    <name evidence="2" type="ORF">KBB96_19590</name>
</gene>
<dbReference type="AlphaFoldDB" id="A0A975IZ33"/>
<organism evidence="2 3">
    <name type="scientific">Luteolibacter ambystomatis</name>
    <dbReference type="NCBI Taxonomy" id="2824561"/>
    <lineage>
        <taxon>Bacteria</taxon>
        <taxon>Pseudomonadati</taxon>
        <taxon>Verrucomicrobiota</taxon>
        <taxon>Verrucomicrobiia</taxon>
        <taxon>Verrucomicrobiales</taxon>
        <taxon>Verrucomicrobiaceae</taxon>
        <taxon>Luteolibacter</taxon>
    </lineage>
</organism>
<protein>
    <submittedName>
        <fullName evidence="2">Uncharacterized protein</fullName>
    </submittedName>
</protein>
<dbReference type="KEGG" id="lamb:KBB96_19590"/>
<accession>A0A975IZ33</accession>
<proteinExistence type="predicted"/>
<dbReference type="Proteomes" id="UP000676169">
    <property type="component" value="Chromosome"/>
</dbReference>
<sequence length="151" mass="15765">MANSGTIIMAASIAPILLGSCATVMQGKSDPVKFATVPAGGSVTVDGTIHKTPSTVEVSKKTTSATFSLPGQGSKTGKWDRKFQEDYVLMNVIFTPGMGSSGTAVDTASGAIWQQPESVTYNFKTGRTEIAMKPPGKSHPTTGNPKRTGKR</sequence>